<evidence type="ECO:0000313" key="3">
    <source>
        <dbReference type="Proteomes" id="UP001443914"/>
    </source>
</evidence>
<feature type="transmembrane region" description="Helical" evidence="1">
    <location>
        <begin position="44"/>
        <end position="66"/>
    </location>
</feature>
<dbReference type="PANTHER" id="PTHR36007">
    <property type="entry name" value="TRANSPORT PROTEIN-RELATED"/>
    <property type="match status" value="1"/>
</dbReference>
<sequence>MLFLNISMKIAASLRALWWSDDVVVLSPATLHVIELRETIPVGYWMQFNPFLLTLLSIFLLVIAVYT</sequence>
<keyword evidence="1" id="KW-0812">Transmembrane</keyword>
<dbReference type="InterPro" id="IPR009577">
    <property type="entry name" value="Sm_multidrug_ex"/>
</dbReference>
<dbReference type="AlphaFoldDB" id="A0AAW1M7B6"/>
<dbReference type="PANTHER" id="PTHR36007:SF2">
    <property type="entry name" value="TRANSPORT PROTEIN-RELATED"/>
    <property type="match status" value="1"/>
</dbReference>
<evidence type="ECO:0000256" key="1">
    <source>
        <dbReference type="SAM" id="Phobius"/>
    </source>
</evidence>
<evidence type="ECO:0000313" key="2">
    <source>
        <dbReference type="EMBL" id="KAK9741284.1"/>
    </source>
</evidence>
<name>A0AAW1M7B6_SAPOF</name>
<dbReference type="EMBL" id="JBDFQZ010000003">
    <property type="protein sequence ID" value="KAK9741284.1"/>
    <property type="molecule type" value="Genomic_DNA"/>
</dbReference>
<keyword evidence="3" id="KW-1185">Reference proteome</keyword>
<dbReference type="Proteomes" id="UP001443914">
    <property type="component" value="Unassembled WGS sequence"/>
</dbReference>
<keyword evidence="1" id="KW-0472">Membrane</keyword>
<reference evidence="2" key="1">
    <citation type="submission" date="2024-03" db="EMBL/GenBank/DDBJ databases">
        <title>WGS assembly of Saponaria officinalis var. Norfolk2.</title>
        <authorList>
            <person name="Jenkins J."/>
            <person name="Shu S."/>
            <person name="Grimwood J."/>
            <person name="Barry K."/>
            <person name="Goodstein D."/>
            <person name="Schmutz J."/>
            <person name="Leebens-Mack J."/>
            <person name="Osbourn A."/>
        </authorList>
    </citation>
    <scope>NUCLEOTIDE SEQUENCE [LARGE SCALE GENOMIC DNA]</scope>
    <source>
        <strain evidence="2">JIC</strain>
    </source>
</reference>
<gene>
    <name evidence="2" type="ORF">RND81_03G094800</name>
</gene>
<protein>
    <recommendedName>
        <fullName evidence="4">Transmembrane protein</fullName>
    </recommendedName>
</protein>
<proteinExistence type="predicted"/>
<keyword evidence="1" id="KW-1133">Transmembrane helix</keyword>
<accession>A0AAW1M7B6</accession>
<evidence type="ECO:0008006" key="4">
    <source>
        <dbReference type="Google" id="ProtNLM"/>
    </source>
</evidence>
<comment type="caution">
    <text evidence="2">The sequence shown here is derived from an EMBL/GenBank/DDBJ whole genome shotgun (WGS) entry which is preliminary data.</text>
</comment>
<organism evidence="2 3">
    <name type="scientific">Saponaria officinalis</name>
    <name type="common">Common soapwort</name>
    <name type="synonym">Lychnis saponaria</name>
    <dbReference type="NCBI Taxonomy" id="3572"/>
    <lineage>
        <taxon>Eukaryota</taxon>
        <taxon>Viridiplantae</taxon>
        <taxon>Streptophyta</taxon>
        <taxon>Embryophyta</taxon>
        <taxon>Tracheophyta</taxon>
        <taxon>Spermatophyta</taxon>
        <taxon>Magnoliopsida</taxon>
        <taxon>eudicotyledons</taxon>
        <taxon>Gunneridae</taxon>
        <taxon>Pentapetalae</taxon>
        <taxon>Caryophyllales</taxon>
        <taxon>Caryophyllaceae</taxon>
        <taxon>Caryophylleae</taxon>
        <taxon>Saponaria</taxon>
    </lineage>
</organism>
<dbReference type="GO" id="GO:0009507">
    <property type="term" value="C:chloroplast"/>
    <property type="evidence" value="ECO:0007669"/>
    <property type="project" value="TreeGrafter"/>
</dbReference>